<keyword evidence="3" id="KW-1185">Reference proteome</keyword>
<organism evidence="2 3">
    <name type="scientific">Nonomuraea polychroma</name>
    <dbReference type="NCBI Taxonomy" id="46176"/>
    <lineage>
        <taxon>Bacteria</taxon>
        <taxon>Bacillati</taxon>
        <taxon>Actinomycetota</taxon>
        <taxon>Actinomycetes</taxon>
        <taxon>Streptosporangiales</taxon>
        <taxon>Streptosporangiaceae</taxon>
        <taxon>Nonomuraea</taxon>
    </lineage>
</organism>
<protein>
    <submittedName>
        <fullName evidence="2">Uncharacterized protein</fullName>
    </submittedName>
</protein>
<comment type="caution">
    <text evidence="2">The sequence shown here is derived from an EMBL/GenBank/DDBJ whole genome shotgun (WGS) entry which is preliminary data.</text>
</comment>
<sequence>MKRLGYTRDDVANVDYRLPKQGQTLNELEGKTFDEFGGKKDLPHNTNNSHGYRNRC</sequence>
<dbReference type="AlphaFoldDB" id="A0A438M615"/>
<evidence type="ECO:0000313" key="3">
    <source>
        <dbReference type="Proteomes" id="UP000284824"/>
    </source>
</evidence>
<feature type="compositionally biased region" description="Polar residues" evidence="1">
    <location>
        <begin position="44"/>
        <end position="56"/>
    </location>
</feature>
<dbReference type="EMBL" id="SAUN01000001">
    <property type="protein sequence ID" value="RVX41121.1"/>
    <property type="molecule type" value="Genomic_DNA"/>
</dbReference>
<evidence type="ECO:0000256" key="1">
    <source>
        <dbReference type="SAM" id="MobiDB-lite"/>
    </source>
</evidence>
<gene>
    <name evidence="2" type="ORF">EDD27_3590</name>
</gene>
<reference evidence="2 3" key="1">
    <citation type="submission" date="2019-01" db="EMBL/GenBank/DDBJ databases">
        <title>Sequencing the genomes of 1000 actinobacteria strains.</title>
        <authorList>
            <person name="Klenk H.-P."/>
        </authorList>
    </citation>
    <scope>NUCLEOTIDE SEQUENCE [LARGE SCALE GENOMIC DNA]</scope>
    <source>
        <strain evidence="2 3">DSM 43925</strain>
    </source>
</reference>
<evidence type="ECO:0000313" key="2">
    <source>
        <dbReference type="EMBL" id="RVX41121.1"/>
    </source>
</evidence>
<accession>A0A438M615</accession>
<name>A0A438M615_9ACTN</name>
<dbReference type="Proteomes" id="UP000284824">
    <property type="component" value="Unassembled WGS sequence"/>
</dbReference>
<proteinExistence type="predicted"/>
<feature type="region of interest" description="Disordered" evidence="1">
    <location>
        <begin position="35"/>
        <end position="56"/>
    </location>
</feature>